<dbReference type="GO" id="GO:0051537">
    <property type="term" value="F:2 iron, 2 sulfur cluster binding"/>
    <property type="evidence" value="ECO:0007669"/>
    <property type="project" value="InterPro"/>
</dbReference>
<feature type="chain" id="PRO_5042039781" description="Pheophorbide a oxygenase domain-containing protein" evidence="8">
    <location>
        <begin position="20"/>
        <end position="317"/>
    </location>
</feature>
<keyword evidence="11" id="KW-1185">Reference proteome</keyword>
<accession>A0AAE0E2K6</accession>
<dbReference type="InterPro" id="IPR013626">
    <property type="entry name" value="PaO"/>
</dbReference>
<protein>
    <recommendedName>
        <fullName evidence="9">Pheophorbide a oxygenase domain-containing protein</fullName>
    </recommendedName>
</protein>
<feature type="transmembrane region" description="Helical" evidence="7">
    <location>
        <begin position="251"/>
        <end position="272"/>
    </location>
</feature>
<evidence type="ECO:0000256" key="1">
    <source>
        <dbReference type="ARBA" id="ARBA00004370"/>
    </source>
</evidence>
<evidence type="ECO:0000256" key="2">
    <source>
        <dbReference type="ARBA" id="ARBA00022692"/>
    </source>
</evidence>
<organism evidence="10 11">
    <name type="scientific">Dipteronia sinensis</name>
    <dbReference type="NCBI Taxonomy" id="43782"/>
    <lineage>
        <taxon>Eukaryota</taxon>
        <taxon>Viridiplantae</taxon>
        <taxon>Streptophyta</taxon>
        <taxon>Embryophyta</taxon>
        <taxon>Tracheophyta</taxon>
        <taxon>Spermatophyta</taxon>
        <taxon>Magnoliopsida</taxon>
        <taxon>eudicotyledons</taxon>
        <taxon>Gunneridae</taxon>
        <taxon>Pentapetalae</taxon>
        <taxon>rosids</taxon>
        <taxon>malvids</taxon>
        <taxon>Sapindales</taxon>
        <taxon>Sapindaceae</taxon>
        <taxon>Hippocastanoideae</taxon>
        <taxon>Acereae</taxon>
        <taxon>Dipteronia</taxon>
    </lineage>
</organism>
<evidence type="ECO:0000256" key="4">
    <source>
        <dbReference type="ARBA" id="ARBA00022989"/>
    </source>
</evidence>
<dbReference type="PANTHER" id="PTHR21266:SF32">
    <property type="entry name" value="CHOLESTEROL 7-DESATURASE NVD"/>
    <property type="match status" value="1"/>
</dbReference>
<name>A0AAE0E2K6_9ROSI</name>
<proteinExistence type="predicted"/>
<evidence type="ECO:0000256" key="8">
    <source>
        <dbReference type="SAM" id="SignalP"/>
    </source>
</evidence>
<dbReference type="EMBL" id="JANJYJ010000007">
    <property type="protein sequence ID" value="KAK3200517.1"/>
    <property type="molecule type" value="Genomic_DNA"/>
</dbReference>
<keyword evidence="8" id="KW-0732">Signal</keyword>
<feature type="signal peptide" evidence="8">
    <location>
        <begin position="1"/>
        <end position="19"/>
    </location>
</feature>
<dbReference type="Pfam" id="PF08417">
    <property type="entry name" value="PaO"/>
    <property type="match status" value="1"/>
</dbReference>
<evidence type="ECO:0000256" key="6">
    <source>
        <dbReference type="ARBA" id="ARBA00023136"/>
    </source>
</evidence>
<comment type="subcellular location">
    <subcellularLocation>
        <location evidence="1">Membrane</location>
    </subcellularLocation>
</comment>
<sequence>MTVHGRCLMMHVLTDWLHCLTEESTSGGGCSGAYHGWCFNGNGDCKLIPQAAPDGPPVNTLKKVCVAIYPSTVQHDILWFWPNTDPKYKDIIQKKKPPYLPELDDPSSAKLMGSRDFPYGIPVSPGNSRLIWSYPSFFGGWIDKIIPKWIFHIGMDLLVQDSDLSILHVEERKIMNVGPANWQKACFVPTKADAFVVGFRRWLRKYAGGQINWGGKFSEILPPTPPREQLMDRYWSHVVNCRSCNSAYKSLNAVEVILQIISIVSIGVVAATKQSVMSATTRTMAVLMAVVCFAASRWLAHFINKNFHYHDYNHASR</sequence>
<dbReference type="PANTHER" id="PTHR21266">
    <property type="entry name" value="IRON-SULFUR DOMAIN CONTAINING PROTEIN"/>
    <property type="match status" value="1"/>
</dbReference>
<dbReference type="InterPro" id="IPR050584">
    <property type="entry name" value="Cholesterol_7-desaturase"/>
</dbReference>
<feature type="transmembrane region" description="Helical" evidence="7">
    <location>
        <begin position="284"/>
        <end position="303"/>
    </location>
</feature>
<evidence type="ECO:0000259" key="9">
    <source>
        <dbReference type="Pfam" id="PF08417"/>
    </source>
</evidence>
<keyword evidence="4 7" id="KW-1133">Transmembrane helix</keyword>
<keyword evidence="3" id="KW-0809">Transit peptide</keyword>
<dbReference type="GO" id="GO:0005737">
    <property type="term" value="C:cytoplasm"/>
    <property type="evidence" value="ECO:0007669"/>
    <property type="project" value="TreeGrafter"/>
</dbReference>
<evidence type="ECO:0000256" key="7">
    <source>
        <dbReference type="SAM" id="Phobius"/>
    </source>
</evidence>
<reference evidence="10" key="1">
    <citation type="journal article" date="2023" name="Plant J.">
        <title>Genome sequences and population genomics provide insights into the demographic history, inbreeding, and mutation load of two 'living fossil' tree species of Dipteronia.</title>
        <authorList>
            <person name="Feng Y."/>
            <person name="Comes H.P."/>
            <person name="Chen J."/>
            <person name="Zhu S."/>
            <person name="Lu R."/>
            <person name="Zhang X."/>
            <person name="Li P."/>
            <person name="Qiu J."/>
            <person name="Olsen K.M."/>
            <person name="Qiu Y."/>
        </authorList>
    </citation>
    <scope>NUCLEOTIDE SEQUENCE</scope>
    <source>
        <strain evidence="10">NBL</strain>
    </source>
</reference>
<dbReference type="SUPFAM" id="SSF50022">
    <property type="entry name" value="ISP domain"/>
    <property type="match status" value="1"/>
</dbReference>
<evidence type="ECO:0000313" key="11">
    <source>
        <dbReference type="Proteomes" id="UP001281410"/>
    </source>
</evidence>
<dbReference type="GO" id="GO:0010277">
    <property type="term" value="F:chlorophyllide a oxygenase activity"/>
    <property type="evidence" value="ECO:0007669"/>
    <property type="project" value="InterPro"/>
</dbReference>
<dbReference type="GO" id="GO:0016020">
    <property type="term" value="C:membrane"/>
    <property type="evidence" value="ECO:0007669"/>
    <property type="project" value="UniProtKB-SubCell"/>
</dbReference>
<feature type="domain" description="Pheophorbide a oxygenase" evidence="9">
    <location>
        <begin position="119"/>
        <end position="178"/>
    </location>
</feature>
<evidence type="ECO:0000313" key="10">
    <source>
        <dbReference type="EMBL" id="KAK3200517.1"/>
    </source>
</evidence>
<keyword evidence="5" id="KW-0560">Oxidoreductase</keyword>
<dbReference type="AlphaFoldDB" id="A0AAE0E2K6"/>
<dbReference type="SUPFAM" id="SSF55961">
    <property type="entry name" value="Bet v1-like"/>
    <property type="match status" value="1"/>
</dbReference>
<keyword evidence="2 7" id="KW-0812">Transmembrane</keyword>
<evidence type="ECO:0000256" key="3">
    <source>
        <dbReference type="ARBA" id="ARBA00022946"/>
    </source>
</evidence>
<dbReference type="Gene3D" id="2.102.10.10">
    <property type="entry name" value="Rieske [2Fe-2S] iron-sulphur domain"/>
    <property type="match status" value="1"/>
</dbReference>
<gene>
    <name evidence="10" type="ORF">Dsin_023932</name>
</gene>
<dbReference type="Proteomes" id="UP001281410">
    <property type="component" value="Unassembled WGS sequence"/>
</dbReference>
<comment type="caution">
    <text evidence="10">The sequence shown here is derived from an EMBL/GenBank/DDBJ whole genome shotgun (WGS) entry which is preliminary data.</text>
</comment>
<dbReference type="InterPro" id="IPR036922">
    <property type="entry name" value="Rieske_2Fe-2S_sf"/>
</dbReference>
<keyword evidence="6 7" id="KW-0472">Membrane</keyword>
<evidence type="ECO:0000256" key="5">
    <source>
        <dbReference type="ARBA" id="ARBA00023002"/>
    </source>
</evidence>